<evidence type="ECO:0000313" key="1">
    <source>
        <dbReference type="EMBL" id="AJK69468.1"/>
    </source>
</evidence>
<accession>A0A0B6TNI2</accession>
<sequence>MELKQSIITQQFTVEFVRALPQFSIPQAVSAAMQLADSLELSRFEDFGALVGMVNGLQLRPADEWEAFGYEPTEQAVPVRLEVPHESAAPVPGGKQRPDRGRDGRIRFADHYLSAHTRRAHQSSVHLSSYRDAVGGWRKRLGYVTEPSLAYAEFTSAAADRKMPMRRVEMLGNLWKIGAVATWETDWEGETSWCYVDQRPVPGESPDPMINESDAWYRLRIHPDVGRDVIVEIARCLAEIHLGYVEKLWGTSVEGGSQRGPESEAAAYIALERLWIPQRSRRTDWYHRYVAREPMAAEFRWSEVFRAAEAVEDLLRGDTAPVTA</sequence>
<protein>
    <submittedName>
        <fullName evidence="1">Uncharacterized protein</fullName>
    </submittedName>
</protein>
<name>A0A0B6TNI2_9CORY</name>
<keyword evidence="2" id="KW-1185">Reference proteome</keyword>
<dbReference type="EMBL" id="CP007790">
    <property type="protein sequence ID" value="AJK69468.1"/>
    <property type="molecule type" value="Genomic_DNA"/>
</dbReference>
<dbReference type="KEGG" id="cmq:B840_09385"/>
<proteinExistence type="predicted"/>
<organism evidence="1 2">
    <name type="scientific">Corynebacterium marinum DSM 44953</name>
    <dbReference type="NCBI Taxonomy" id="1224162"/>
    <lineage>
        <taxon>Bacteria</taxon>
        <taxon>Bacillati</taxon>
        <taxon>Actinomycetota</taxon>
        <taxon>Actinomycetes</taxon>
        <taxon>Mycobacteriales</taxon>
        <taxon>Corynebacteriaceae</taxon>
        <taxon>Corynebacterium</taxon>
    </lineage>
</organism>
<dbReference type="HOGENOM" id="CLU_893456_0_0_11"/>
<dbReference type="RefSeq" id="WP_042621901.1">
    <property type="nucleotide sequence ID" value="NZ_CP007790.1"/>
</dbReference>
<dbReference type="AlphaFoldDB" id="A0A0B6TNI2"/>
<dbReference type="OrthoDB" id="4395024at2"/>
<dbReference type="Proteomes" id="UP000031928">
    <property type="component" value="Chromosome"/>
</dbReference>
<gene>
    <name evidence="1" type="ORF">B840_09385</name>
</gene>
<evidence type="ECO:0000313" key="2">
    <source>
        <dbReference type="Proteomes" id="UP000031928"/>
    </source>
</evidence>
<dbReference type="STRING" id="1224162.B840_09385"/>
<reference evidence="1 2" key="1">
    <citation type="submission" date="2014-05" db="EMBL/GenBank/DDBJ databases">
        <title>Complete genome sequence of Corynebacterium marinum DSM 44953.</title>
        <authorList>
            <person name="Schaffert L."/>
            <person name="Albersmeier A."/>
            <person name="Kalinowski J."/>
            <person name="Ruckert C."/>
        </authorList>
    </citation>
    <scope>NUCLEOTIDE SEQUENCE [LARGE SCALE GENOMIC DNA]</scope>
    <source>
        <strain evidence="1 2">DSM 44953</strain>
    </source>
</reference>